<dbReference type="KEGG" id="lak:106175224"/>
<dbReference type="Pfam" id="PF03142">
    <property type="entry name" value="Chitin_synth_2"/>
    <property type="match status" value="1"/>
</dbReference>
<dbReference type="SUPFAM" id="SSF53448">
    <property type="entry name" value="Nucleotide-diphospho-sugar transferases"/>
    <property type="match status" value="1"/>
</dbReference>
<gene>
    <name evidence="9" type="primary">LOC106175224</name>
</gene>
<keyword evidence="3" id="KW-0328">Glycosyltransferase</keyword>
<dbReference type="GeneID" id="106175224"/>
<dbReference type="OrthoDB" id="370884at2759"/>
<evidence type="ECO:0000256" key="2">
    <source>
        <dbReference type="ARBA" id="ARBA00012543"/>
    </source>
</evidence>
<keyword evidence="5 7" id="KW-1133">Transmembrane helix</keyword>
<evidence type="ECO:0000256" key="6">
    <source>
        <dbReference type="ARBA" id="ARBA00023136"/>
    </source>
</evidence>
<feature type="transmembrane region" description="Helical" evidence="7">
    <location>
        <begin position="777"/>
        <end position="797"/>
    </location>
</feature>
<feature type="transmembrane region" description="Helical" evidence="7">
    <location>
        <begin position="739"/>
        <end position="757"/>
    </location>
</feature>
<name>A0A2R2MPG2_LINAN</name>
<sequence length="1104" mass="124991">MMLLTCVLAVVASGLLISHKMALVYLFHVIPDSSRTAVCEGVFFVTEAITFLIGMWRLDRHALNTPSGLEITMIVLYAVFEMLSQLLLVANVLPNLPVSVLFLAPHILLLLPGPIPGFQSKKPDPEYNSKSAFDFLDRNGNVADIRSGDLNSKPKSWFYSIRDRYIAFSESSWVYFGFRCFGAVSLAVVMATVASLTWDQFMLFVFGKCVVALLWNLRQSKSQSGTPEMIKEKEEHQKMTVLLESFTKLCVLLVYRRVTVGTGYIDFSYVDVEIITTVSVLILVAASTFLLFSTSAKLCLEHQVFNASHVILMCFFIGYLIVNNHQQKAKYYLTEKIEIVIIFVGVLVWFITCSHRSLTHRANATFLLPIEKIFRSPSVNFLFLEQFIFLNLSLEQGNVSFMQGAEDSTEPLYVCTTMYQETVEEISKYLCSLKCILLDDILSDVKVETHLVMDDGTRDGHLRPYASQLIQLIQTYFSLDSSDIRVSPTPYGVQVRWRLDGSRSSSSMLFVHLKDSRKIRNKKRWSQIMYFNYVLRYRIIGASVNGSSDQKNQGDTMDVKEPTGYVLVTDADMEFTAEDIRALLWSCHLNRRLGAICGLTQPIGHTASALVWFQQFEYAFAHWWGKSTEYTLGSVLCAPGCLSLYRAAALHDVIDEYSSHVTSGYESLLKDMGEDRWMSLLMMSKGWEVGYNETSTNKTFCPESNDEFFAQRKRWDLSILSNTVLSIARYLTLADANSNFNVFFFAYSLTLLLMRIVSPAFFMFQMALGLNAQGIDVTVGVIGVMTMCTGYAVLCLLTRHRCSVQIRATTFLVVFISLMFVCLAVEMAFDIHGGSFATDYQSGQNDNSTGQNINKTWPQDDQIMRNHNKTPQIGQMPVHWINILIFLSPFLFSVLLHPGHWSVILRAIPHFSLLPALQILLPIYMYCNMADQSWGTREQNRPRDVPTICPLNRPESEKIDWDTKNEEKVDMKEELEVTCSCHVQYLKQLSDNETEFWETLRNTVIGTSTEFGLSGDEIGKDLGKLRNILLPVVMAINITWLIAAVVTKKTGGSEVFTWTCGVFVTVGIIQVMSMVACKIQSFTVRAALRTDEENARGKAIWIRP</sequence>
<proteinExistence type="predicted"/>
<keyword evidence="6 7" id="KW-0472">Membrane</keyword>
<dbReference type="GO" id="GO:0006031">
    <property type="term" value="P:chitin biosynthetic process"/>
    <property type="evidence" value="ECO:0007669"/>
    <property type="project" value="TreeGrafter"/>
</dbReference>
<feature type="transmembrane region" description="Helical" evidence="7">
    <location>
        <begin position="1028"/>
        <end position="1046"/>
    </location>
</feature>
<evidence type="ECO:0000313" key="8">
    <source>
        <dbReference type="Proteomes" id="UP000085678"/>
    </source>
</evidence>
<feature type="transmembrane region" description="Helical" evidence="7">
    <location>
        <begin position="42"/>
        <end position="59"/>
    </location>
</feature>
<evidence type="ECO:0000313" key="9">
    <source>
        <dbReference type="RefSeq" id="XP_023931902.1"/>
    </source>
</evidence>
<feature type="transmembrane region" description="Helical" evidence="7">
    <location>
        <begin position="304"/>
        <end position="322"/>
    </location>
</feature>
<evidence type="ECO:0000256" key="4">
    <source>
        <dbReference type="ARBA" id="ARBA00022692"/>
    </source>
</evidence>
<feature type="transmembrane region" description="Helical" evidence="7">
    <location>
        <begin position="267"/>
        <end position="292"/>
    </location>
</feature>
<dbReference type="InterPro" id="IPR004835">
    <property type="entry name" value="Chitin_synth"/>
</dbReference>
<feature type="transmembrane region" description="Helical" evidence="7">
    <location>
        <begin position="1055"/>
        <end position="1076"/>
    </location>
</feature>
<feature type="transmembrane region" description="Helical" evidence="7">
    <location>
        <begin position="71"/>
        <end position="90"/>
    </location>
</feature>
<keyword evidence="8" id="KW-1185">Reference proteome</keyword>
<dbReference type="InParanoid" id="A0A2R2MPG2"/>
<dbReference type="GO" id="GO:0004100">
    <property type="term" value="F:chitin synthase activity"/>
    <property type="evidence" value="ECO:0007669"/>
    <property type="project" value="UniProtKB-EC"/>
</dbReference>
<reference evidence="9" key="1">
    <citation type="submission" date="2025-08" db="UniProtKB">
        <authorList>
            <consortium name="RefSeq"/>
        </authorList>
    </citation>
    <scope>IDENTIFICATION</scope>
    <source>
        <tissue evidence="9">Gonads</tissue>
    </source>
</reference>
<evidence type="ECO:0000256" key="5">
    <source>
        <dbReference type="ARBA" id="ARBA00022989"/>
    </source>
</evidence>
<feature type="transmembrane region" description="Helical" evidence="7">
    <location>
        <begin position="878"/>
        <end position="896"/>
    </location>
</feature>
<evidence type="ECO:0000256" key="7">
    <source>
        <dbReference type="SAM" id="Phobius"/>
    </source>
</evidence>
<dbReference type="GO" id="GO:0016020">
    <property type="term" value="C:membrane"/>
    <property type="evidence" value="ECO:0007669"/>
    <property type="project" value="UniProtKB-SubCell"/>
</dbReference>
<evidence type="ECO:0000256" key="3">
    <source>
        <dbReference type="ARBA" id="ARBA00022676"/>
    </source>
</evidence>
<feature type="transmembrane region" description="Helical" evidence="7">
    <location>
        <begin position="809"/>
        <end position="829"/>
    </location>
</feature>
<evidence type="ECO:0000256" key="1">
    <source>
        <dbReference type="ARBA" id="ARBA00004141"/>
    </source>
</evidence>
<organism evidence="8 9">
    <name type="scientific">Lingula anatina</name>
    <name type="common">Brachiopod</name>
    <name type="synonym">Lingula unguis</name>
    <dbReference type="NCBI Taxonomy" id="7574"/>
    <lineage>
        <taxon>Eukaryota</taxon>
        <taxon>Metazoa</taxon>
        <taxon>Spiralia</taxon>
        <taxon>Lophotrochozoa</taxon>
        <taxon>Brachiopoda</taxon>
        <taxon>Linguliformea</taxon>
        <taxon>Lingulata</taxon>
        <taxon>Lingulida</taxon>
        <taxon>Linguloidea</taxon>
        <taxon>Lingulidae</taxon>
        <taxon>Lingula</taxon>
    </lineage>
</organism>
<dbReference type="PANTHER" id="PTHR22914:SF41">
    <property type="entry name" value="CHITIN SYNTHASE 7"/>
    <property type="match status" value="1"/>
</dbReference>
<dbReference type="RefSeq" id="XP_023931902.1">
    <property type="nucleotide sequence ID" value="XM_024076134.1"/>
</dbReference>
<keyword evidence="4 7" id="KW-0812">Transmembrane</keyword>
<dbReference type="GO" id="GO:0071944">
    <property type="term" value="C:cell periphery"/>
    <property type="evidence" value="ECO:0007669"/>
    <property type="project" value="TreeGrafter"/>
</dbReference>
<comment type="subcellular location">
    <subcellularLocation>
        <location evidence="1">Membrane</location>
        <topology evidence="1">Multi-pass membrane protein</topology>
    </subcellularLocation>
</comment>
<dbReference type="STRING" id="7574.A0A2R2MPG2"/>
<dbReference type="EC" id="2.4.1.16" evidence="2"/>
<feature type="transmembrane region" description="Helical" evidence="7">
    <location>
        <begin position="337"/>
        <end position="353"/>
    </location>
</feature>
<protein>
    <recommendedName>
        <fullName evidence="2">chitin synthase</fullName>
        <ecNumber evidence="2">2.4.1.16</ecNumber>
    </recommendedName>
</protein>
<feature type="transmembrane region" description="Helical" evidence="7">
    <location>
        <begin position="172"/>
        <end position="194"/>
    </location>
</feature>
<dbReference type="PANTHER" id="PTHR22914">
    <property type="entry name" value="CHITIN SYNTHASE"/>
    <property type="match status" value="1"/>
</dbReference>
<dbReference type="InterPro" id="IPR029044">
    <property type="entry name" value="Nucleotide-diphossugar_trans"/>
</dbReference>
<dbReference type="AlphaFoldDB" id="A0A2R2MPG2"/>
<dbReference type="Proteomes" id="UP000085678">
    <property type="component" value="Unplaced"/>
</dbReference>
<keyword evidence="3" id="KW-0808">Transferase</keyword>
<accession>A0A2R2MPG2</accession>